<sequence>MSRYRDQLGACHMSKILIRELPGWSEAGALAVEGEAEGMEFVQPGEKMALGRSNCSLSITTRKVQAIICPTEIIADGTKLSDAVDTLEGWDVVQRDLDKLEKWAHVNLVKFNKAKCKVLHLGRGNPQYQYRLAGDRMESSPAKKDLGVLVDEKLDVSQQCALTAQKANRILGCIQSSRASRSREGILPLCSALLRPPPAVLCPDLGSSAQEGHGPVRRAMRIIRGMEHLCYEDRLRELGLFNLENRRLWRDLLEAFQYLNSYKKDAERRFTRACSDMTRGNSFKLRGLDRRKKSFMTRVGRHWNRLPREVVDGPSWEVFRNRLDMALSSVNYWKTFLPMAGALN</sequence>
<evidence type="ECO:0008006" key="3">
    <source>
        <dbReference type="Google" id="ProtNLM"/>
    </source>
</evidence>
<keyword evidence="2" id="KW-1185">Reference proteome</keyword>
<organism evidence="1 2">
    <name type="scientific">Mycteria americana</name>
    <name type="common">Wood stork</name>
    <dbReference type="NCBI Taxonomy" id="33587"/>
    <lineage>
        <taxon>Eukaryota</taxon>
        <taxon>Metazoa</taxon>
        <taxon>Chordata</taxon>
        <taxon>Craniata</taxon>
        <taxon>Vertebrata</taxon>
        <taxon>Euteleostomi</taxon>
        <taxon>Archelosauria</taxon>
        <taxon>Archosauria</taxon>
        <taxon>Dinosauria</taxon>
        <taxon>Saurischia</taxon>
        <taxon>Theropoda</taxon>
        <taxon>Coelurosauria</taxon>
        <taxon>Aves</taxon>
        <taxon>Neognathae</taxon>
        <taxon>Neoaves</taxon>
        <taxon>Aequornithes</taxon>
        <taxon>Ciconiiformes</taxon>
        <taxon>Ciconiidae</taxon>
        <taxon>Mycteria</taxon>
    </lineage>
</organism>
<dbReference type="PRINTS" id="PR01345">
    <property type="entry name" value="CERVTRCPTASE"/>
</dbReference>
<accession>A0AAN7NGY4</accession>
<comment type="caution">
    <text evidence="1">The sequence shown here is derived from an EMBL/GenBank/DDBJ whole genome shotgun (WGS) entry which is preliminary data.</text>
</comment>
<proteinExistence type="predicted"/>
<gene>
    <name evidence="1" type="ORF">QYF61_005505</name>
</gene>
<evidence type="ECO:0000313" key="2">
    <source>
        <dbReference type="Proteomes" id="UP001333110"/>
    </source>
</evidence>
<reference evidence="1 2" key="1">
    <citation type="journal article" date="2023" name="J. Hered.">
        <title>Chromosome-level genome of the wood stork (Mycteria americana) provides insight into avian chromosome evolution.</title>
        <authorList>
            <person name="Flamio R. Jr."/>
            <person name="Ramstad K.M."/>
        </authorList>
    </citation>
    <scope>NUCLEOTIDE SEQUENCE [LARGE SCALE GENOMIC DNA]</scope>
    <source>
        <strain evidence="1">JAX WOST 10</strain>
    </source>
</reference>
<protein>
    <recommendedName>
        <fullName evidence="3">Rna-directed dna polymerase from mobile element jockey-like</fullName>
    </recommendedName>
</protein>
<dbReference type="PANTHER" id="PTHR33332">
    <property type="entry name" value="REVERSE TRANSCRIPTASE DOMAIN-CONTAINING PROTEIN"/>
    <property type="match status" value="1"/>
</dbReference>
<name>A0AAN7NGY4_MYCAM</name>
<evidence type="ECO:0000313" key="1">
    <source>
        <dbReference type="EMBL" id="KAK4815692.1"/>
    </source>
</evidence>
<dbReference type="EMBL" id="JAUNZN010000009">
    <property type="protein sequence ID" value="KAK4815692.1"/>
    <property type="molecule type" value="Genomic_DNA"/>
</dbReference>
<dbReference type="AlphaFoldDB" id="A0AAN7NGY4"/>
<dbReference type="Proteomes" id="UP001333110">
    <property type="component" value="Unassembled WGS sequence"/>
</dbReference>